<accession>A0A2G9UPQ8</accession>
<dbReference type="EMBL" id="KZ345719">
    <property type="protein sequence ID" value="PIO72279.1"/>
    <property type="molecule type" value="Genomic_DNA"/>
</dbReference>
<gene>
    <name evidence="1" type="ORF">TELCIR_05798</name>
</gene>
<protein>
    <submittedName>
        <fullName evidence="1">Uncharacterized protein</fullName>
    </submittedName>
</protein>
<dbReference type="AlphaFoldDB" id="A0A2G9UPQ8"/>
<evidence type="ECO:0000313" key="2">
    <source>
        <dbReference type="Proteomes" id="UP000230423"/>
    </source>
</evidence>
<keyword evidence="2" id="KW-1185">Reference proteome</keyword>
<proteinExistence type="predicted"/>
<sequence length="105" mass="11701">MKTLRLQDDAEQDACTEDFSELQPVASQYLTFLMDYNADFACDVYTPAPTTTYESFANRDCAGSVDPLEDLRDLSLDAFANLFDTGDNPSSPEPWYDLSGTFGPF</sequence>
<evidence type="ECO:0000313" key="1">
    <source>
        <dbReference type="EMBL" id="PIO72279.1"/>
    </source>
</evidence>
<organism evidence="1 2">
    <name type="scientific">Teladorsagia circumcincta</name>
    <name type="common">Brown stomach worm</name>
    <name type="synonym">Ostertagia circumcincta</name>
    <dbReference type="NCBI Taxonomy" id="45464"/>
    <lineage>
        <taxon>Eukaryota</taxon>
        <taxon>Metazoa</taxon>
        <taxon>Ecdysozoa</taxon>
        <taxon>Nematoda</taxon>
        <taxon>Chromadorea</taxon>
        <taxon>Rhabditida</taxon>
        <taxon>Rhabditina</taxon>
        <taxon>Rhabditomorpha</taxon>
        <taxon>Strongyloidea</taxon>
        <taxon>Trichostrongylidae</taxon>
        <taxon>Teladorsagia</taxon>
    </lineage>
</organism>
<name>A0A2G9UPQ8_TELCI</name>
<dbReference type="OrthoDB" id="10607203at2759"/>
<dbReference type="Proteomes" id="UP000230423">
    <property type="component" value="Unassembled WGS sequence"/>
</dbReference>
<reference evidence="1 2" key="1">
    <citation type="submission" date="2015-09" db="EMBL/GenBank/DDBJ databases">
        <title>Draft genome of the parasitic nematode Teladorsagia circumcincta isolate WARC Sus (inbred).</title>
        <authorList>
            <person name="Mitreva M."/>
        </authorList>
    </citation>
    <scope>NUCLEOTIDE SEQUENCE [LARGE SCALE GENOMIC DNA]</scope>
    <source>
        <strain evidence="1 2">S</strain>
    </source>
</reference>